<gene>
    <name evidence="2" type="ORF">GLOINDRAFT_21060</name>
</gene>
<evidence type="ECO:0000256" key="1">
    <source>
        <dbReference type="SAM" id="Phobius"/>
    </source>
</evidence>
<organism evidence="2">
    <name type="scientific">Rhizophagus irregularis (strain DAOM 181602 / DAOM 197198 / MUCL 43194)</name>
    <name type="common">Arbuscular mycorrhizal fungus</name>
    <name type="synonym">Glomus intraradices</name>
    <dbReference type="NCBI Taxonomy" id="747089"/>
    <lineage>
        <taxon>Eukaryota</taxon>
        <taxon>Fungi</taxon>
        <taxon>Fungi incertae sedis</taxon>
        <taxon>Mucoromycota</taxon>
        <taxon>Glomeromycotina</taxon>
        <taxon>Glomeromycetes</taxon>
        <taxon>Glomerales</taxon>
        <taxon>Glomeraceae</taxon>
        <taxon>Rhizophagus</taxon>
    </lineage>
</organism>
<dbReference type="HOGENOM" id="CLU_2387294_0_0_1"/>
<name>U9UEM1_RHIID</name>
<reference evidence="2" key="1">
    <citation type="submission" date="2013-07" db="EMBL/GenBank/DDBJ databases">
        <title>The genome of an arbuscular mycorrhizal fungus provides insights into the evolution of the oldest plant symbiosis.</title>
        <authorList>
            <consortium name="DOE Joint Genome Institute"/>
            <person name="Tisserant E."/>
            <person name="Malbreil M."/>
            <person name="Kuo A."/>
            <person name="Kohler A."/>
            <person name="Symeonidi A."/>
            <person name="Balestrini R."/>
            <person name="Charron P."/>
            <person name="Duensing N."/>
            <person name="Frei-dit-Frey N."/>
            <person name="Gianinazzi-Pearson V."/>
            <person name="Gilbert B."/>
            <person name="Handa Y."/>
            <person name="Hijri M."/>
            <person name="Kaul R."/>
            <person name="Kawaguchi M."/>
            <person name="Krajinski F."/>
            <person name="Lammers P."/>
            <person name="Lapierre D."/>
            <person name="Masclaux F.G."/>
            <person name="Murat C."/>
            <person name="Morin E."/>
            <person name="Ndikumana S."/>
            <person name="Pagni M."/>
            <person name="Petitpierre D."/>
            <person name="Requena N."/>
            <person name="Rosikiewicz P."/>
            <person name="Riley R."/>
            <person name="Saito K."/>
            <person name="San Clemente H."/>
            <person name="Shapiro H."/>
            <person name="van Tuinen D."/>
            <person name="Becard G."/>
            <person name="Bonfante P."/>
            <person name="Paszkowski U."/>
            <person name="Shachar-Hill Y."/>
            <person name="Young J.P."/>
            <person name="Sanders I.R."/>
            <person name="Henrissat B."/>
            <person name="Rensing S.A."/>
            <person name="Grigoriev I.V."/>
            <person name="Corradi N."/>
            <person name="Roux C."/>
            <person name="Martin F."/>
        </authorList>
    </citation>
    <scope>NUCLEOTIDE SEQUENCE</scope>
    <source>
        <strain evidence="2">DAOM 197198</strain>
    </source>
</reference>
<sequence>MIHREEHDSTMYLYLRLMLRCDTVSAVGVALASASAAVSHQQSVPHQQMALQLTIEFVMAFRAQRKVKLFRKVYVISIIFTLHLIAKSYMEEFQ</sequence>
<dbReference type="AlphaFoldDB" id="U9UEM1"/>
<evidence type="ECO:0000313" key="2">
    <source>
        <dbReference type="EMBL" id="ESA18112.1"/>
    </source>
</evidence>
<keyword evidence="1" id="KW-1133">Transmembrane helix</keyword>
<accession>U9UEM1</accession>
<proteinExistence type="predicted"/>
<keyword evidence="1" id="KW-0812">Transmembrane</keyword>
<protein>
    <submittedName>
        <fullName evidence="2">Uncharacterized protein</fullName>
    </submittedName>
</protein>
<keyword evidence="1" id="KW-0472">Membrane</keyword>
<dbReference type="EMBL" id="KI279525">
    <property type="protein sequence ID" value="ESA18112.1"/>
    <property type="molecule type" value="Genomic_DNA"/>
</dbReference>
<feature type="transmembrane region" description="Helical" evidence="1">
    <location>
        <begin position="69"/>
        <end position="86"/>
    </location>
</feature>